<organism evidence="1 2">
    <name type="scientific">Rubroshorea leprosula</name>
    <dbReference type="NCBI Taxonomy" id="152421"/>
    <lineage>
        <taxon>Eukaryota</taxon>
        <taxon>Viridiplantae</taxon>
        <taxon>Streptophyta</taxon>
        <taxon>Embryophyta</taxon>
        <taxon>Tracheophyta</taxon>
        <taxon>Spermatophyta</taxon>
        <taxon>Magnoliopsida</taxon>
        <taxon>eudicotyledons</taxon>
        <taxon>Gunneridae</taxon>
        <taxon>Pentapetalae</taxon>
        <taxon>rosids</taxon>
        <taxon>malvids</taxon>
        <taxon>Malvales</taxon>
        <taxon>Dipterocarpaceae</taxon>
        <taxon>Rubroshorea</taxon>
    </lineage>
</organism>
<protein>
    <submittedName>
        <fullName evidence="1">Uncharacterized protein</fullName>
    </submittedName>
</protein>
<evidence type="ECO:0000313" key="2">
    <source>
        <dbReference type="Proteomes" id="UP001054252"/>
    </source>
</evidence>
<proteinExistence type="predicted"/>
<accession>A0AAV5JYV3</accession>
<keyword evidence="2" id="KW-1185">Reference proteome</keyword>
<reference evidence="1 2" key="1">
    <citation type="journal article" date="2021" name="Commun. Biol.">
        <title>The genome of Shorea leprosula (Dipterocarpaceae) highlights the ecological relevance of drought in aseasonal tropical rainforests.</title>
        <authorList>
            <person name="Ng K.K.S."/>
            <person name="Kobayashi M.J."/>
            <person name="Fawcett J.A."/>
            <person name="Hatakeyama M."/>
            <person name="Paape T."/>
            <person name="Ng C.H."/>
            <person name="Ang C.C."/>
            <person name="Tnah L.H."/>
            <person name="Lee C.T."/>
            <person name="Nishiyama T."/>
            <person name="Sese J."/>
            <person name="O'Brien M.J."/>
            <person name="Copetti D."/>
            <person name="Mohd Noor M.I."/>
            <person name="Ong R.C."/>
            <person name="Putra M."/>
            <person name="Sireger I.Z."/>
            <person name="Indrioko S."/>
            <person name="Kosugi Y."/>
            <person name="Izuno A."/>
            <person name="Isagi Y."/>
            <person name="Lee S.L."/>
            <person name="Shimizu K.K."/>
        </authorList>
    </citation>
    <scope>NUCLEOTIDE SEQUENCE [LARGE SCALE GENOMIC DNA]</scope>
    <source>
        <strain evidence="1">214</strain>
    </source>
</reference>
<dbReference type="Proteomes" id="UP001054252">
    <property type="component" value="Unassembled WGS sequence"/>
</dbReference>
<name>A0AAV5JYV3_9ROSI</name>
<evidence type="ECO:0000313" key="1">
    <source>
        <dbReference type="EMBL" id="GKV16772.1"/>
    </source>
</evidence>
<dbReference type="AlphaFoldDB" id="A0AAV5JYV3"/>
<gene>
    <name evidence="1" type="ORF">SLEP1_g27363</name>
</gene>
<dbReference type="EMBL" id="BPVZ01000046">
    <property type="protein sequence ID" value="GKV16772.1"/>
    <property type="molecule type" value="Genomic_DNA"/>
</dbReference>
<comment type="caution">
    <text evidence="1">The sequence shown here is derived from an EMBL/GenBank/DDBJ whole genome shotgun (WGS) entry which is preliminary data.</text>
</comment>
<sequence>MLSLVDIIYHLKSNRHPTRVSTSLSKFMLLFSSE</sequence>